<dbReference type="InterPro" id="IPR016208">
    <property type="entry name" value="Ald_Oxase/xanthine_DH-like"/>
</dbReference>
<gene>
    <name evidence="3" type="ORF">METZ01_LOCUS208080</name>
</gene>
<dbReference type="GO" id="GO:0005506">
    <property type="term" value="F:iron ion binding"/>
    <property type="evidence" value="ECO:0007669"/>
    <property type="project" value="InterPro"/>
</dbReference>
<dbReference type="EMBL" id="UINC01046784">
    <property type="protein sequence ID" value="SVB55226.1"/>
    <property type="molecule type" value="Genomic_DNA"/>
</dbReference>
<sequence>VAGELGVDYESVRVMVTSTEKNNNTAPTAASAGTDLNGMAAAEACQRLKQRLAEVASRMLTDSLPNLEPDQSEIIFDQGQVWDQRCPDHTLRFEEVVNQAWMERISLGERGFYRTPNIHYDRESGQGNPFFYYTTGASVSEVLMDRFTGELKLQKADLVLDIGKPIHEEIDLGQTYGGFVQGLGWVTTEELRYADNGSLLSYSPTTYKIPNISDIPEHFSVEFVENPEHQINIWRSKAVGEPPLMLSLSVWLAVKHALSCLDDQQIPKLSIPATGEEILRRMDELKGLQNFSTIESEIPLI</sequence>
<evidence type="ECO:0000313" key="3">
    <source>
        <dbReference type="EMBL" id="SVB55226.1"/>
    </source>
</evidence>
<protein>
    <recommendedName>
        <fullName evidence="2">Aldehyde oxidase/xanthine dehydrogenase second molybdopterin binding domain-containing protein</fullName>
    </recommendedName>
</protein>
<feature type="non-terminal residue" evidence="3">
    <location>
        <position position="1"/>
    </location>
</feature>
<feature type="domain" description="Aldehyde oxidase/xanthine dehydrogenase second molybdopterin binding" evidence="2">
    <location>
        <begin position="1"/>
        <end position="216"/>
    </location>
</feature>
<proteinExistence type="predicted"/>
<dbReference type="InterPro" id="IPR046867">
    <property type="entry name" value="AldOxase/xan_DH_MoCoBD2"/>
</dbReference>
<dbReference type="AlphaFoldDB" id="A0A382EWU6"/>
<organism evidence="3">
    <name type="scientific">marine metagenome</name>
    <dbReference type="NCBI Taxonomy" id="408172"/>
    <lineage>
        <taxon>unclassified sequences</taxon>
        <taxon>metagenomes</taxon>
        <taxon>ecological metagenomes</taxon>
    </lineage>
</organism>
<dbReference type="GO" id="GO:0016491">
    <property type="term" value="F:oxidoreductase activity"/>
    <property type="evidence" value="ECO:0007669"/>
    <property type="project" value="InterPro"/>
</dbReference>
<reference evidence="3" key="1">
    <citation type="submission" date="2018-05" db="EMBL/GenBank/DDBJ databases">
        <authorList>
            <person name="Lanie J.A."/>
            <person name="Ng W.-L."/>
            <person name="Kazmierczak K.M."/>
            <person name="Andrzejewski T.M."/>
            <person name="Davidsen T.M."/>
            <person name="Wayne K.J."/>
            <person name="Tettelin H."/>
            <person name="Glass J.I."/>
            <person name="Rusch D."/>
            <person name="Podicherti R."/>
            <person name="Tsui H.-C.T."/>
            <person name="Winkler M.E."/>
        </authorList>
    </citation>
    <scope>NUCLEOTIDE SEQUENCE</scope>
</reference>
<name>A0A382EWU6_9ZZZZ</name>
<dbReference type="SUPFAM" id="SSF56003">
    <property type="entry name" value="Molybdenum cofactor-binding domain"/>
    <property type="match status" value="1"/>
</dbReference>
<dbReference type="PANTHER" id="PTHR11908">
    <property type="entry name" value="XANTHINE DEHYDROGENASE"/>
    <property type="match status" value="1"/>
</dbReference>
<dbReference type="InterPro" id="IPR037165">
    <property type="entry name" value="AldOxase/xan_DH_Mopterin-bd_sf"/>
</dbReference>
<accession>A0A382EWU6</accession>
<evidence type="ECO:0000259" key="2">
    <source>
        <dbReference type="Pfam" id="PF20256"/>
    </source>
</evidence>
<keyword evidence="1" id="KW-0500">Molybdenum</keyword>
<dbReference type="Gene3D" id="3.30.365.10">
    <property type="entry name" value="Aldehyde oxidase/xanthine dehydrogenase, molybdopterin binding domain"/>
    <property type="match status" value="2"/>
</dbReference>
<dbReference type="Pfam" id="PF20256">
    <property type="entry name" value="MoCoBD_2"/>
    <property type="match status" value="1"/>
</dbReference>
<evidence type="ECO:0000256" key="1">
    <source>
        <dbReference type="ARBA" id="ARBA00022505"/>
    </source>
</evidence>
<dbReference type="PANTHER" id="PTHR11908:SF132">
    <property type="entry name" value="ALDEHYDE OXIDASE 1-RELATED"/>
    <property type="match status" value="1"/>
</dbReference>